<comment type="subcellular location">
    <subcellularLocation>
        <location evidence="2">Cell outer membrane</location>
    </subcellularLocation>
    <subcellularLocation>
        <location evidence="1">Cell surface</location>
    </subcellularLocation>
</comment>
<dbReference type="EMBL" id="CP063657">
    <property type="protein sequence ID" value="QOW23423.1"/>
    <property type="molecule type" value="Genomic_DNA"/>
</dbReference>
<dbReference type="SUPFAM" id="SSF54523">
    <property type="entry name" value="Pili subunits"/>
    <property type="match status" value="1"/>
</dbReference>
<dbReference type="SUPFAM" id="SSF101967">
    <property type="entry name" value="Adhesin YadA, collagen-binding domain"/>
    <property type="match status" value="1"/>
</dbReference>
<evidence type="ECO:0000256" key="1">
    <source>
        <dbReference type="ARBA" id="ARBA00004241"/>
    </source>
</evidence>
<organism evidence="13 14">
    <name type="scientific">Novilysobacter avium</name>
    <dbReference type="NCBI Taxonomy" id="2781023"/>
    <lineage>
        <taxon>Bacteria</taxon>
        <taxon>Pseudomonadati</taxon>
        <taxon>Pseudomonadota</taxon>
        <taxon>Gammaproteobacteria</taxon>
        <taxon>Lysobacterales</taxon>
        <taxon>Lysobacteraceae</taxon>
        <taxon>Novilysobacter</taxon>
    </lineage>
</organism>
<evidence type="ECO:0000256" key="6">
    <source>
        <dbReference type="ARBA" id="ARBA00022692"/>
    </source>
</evidence>
<accession>A0A7S6UN77</accession>
<keyword evidence="9" id="KW-0472">Membrane</keyword>
<dbReference type="Pfam" id="PF05662">
    <property type="entry name" value="YadA_stalk"/>
    <property type="match status" value="1"/>
</dbReference>
<evidence type="ECO:0000259" key="11">
    <source>
        <dbReference type="Pfam" id="PF03895"/>
    </source>
</evidence>
<sequence length="228" mass="23112">MDAAASNAVAIGADTDVTASGGAALGQRASVTAQGAVALGQESVADEANTVSVGSATNQRRVTNVAAGTQANDAANVGQMQAASAATLDASRSYTDTTATQTLNASYNYTDTSTTNALNSAKAYTDQRMTVITDDFNMLRGEVNDRFYEVDKRFDQMGAMSAAMLNMATSAAGVRTQNRVGVGVGVQGGQAALSLGYQRALSDRATVTFGGAMSGDDTSVGAGVGFGW</sequence>
<dbReference type="Gene3D" id="2.60.40.4050">
    <property type="match status" value="1"/>
</dbReference>
<evidence type="ECO:0000256" key="8">
    <source>
        <dbReference type="ARBA" id="ARBA00022927"/>
    </source>
</evidence>
<dbReference type="Gene3D" id="6.10.250.2040">
    <property type="match status" value="1"/>
</dbReference>
<dbReference type="InterPro" id="IPR005594">
    <property type="entry name" value="YadA_C"/>
</dbReference>
<evidence type="ECO:0000256" key="2">
    <source>
        <dbReference type="ARBA" id="ARBA00004442"/>
    </source>
</evidence>
<feature type="domain" description="Trimeric autotransporter adhesin YadA-like C-terminal membrane anchor" evidence="11">
    <location>
        <begin position="178"/>
        <end position="228"/>
    </location>
</feature>
<keyword evidence="6" id="KW-0812">Transmembrane</keyword>
<proteinExistence type="inferred from homology"/>
<dbReference type="Pfam" id="PF03895">
    <property type="entry name" value="YadA_anchor"/>
    <property type="match status" value="1"/>
</dbReference>
<dbReference type="InterPro" id="IPR008635">
    <property type="entry name" value="Coiled_stalk_dom"/>
</dbReference>
<dbReference type="InterPro" id="IPR011049">
    <property type="entry name" value="Serralysin-like_metalloprot_C"/>
</dbReference>
<protein>
    <submittedName>
        <fullName evidence="13">YadA-like family protein</fullName>
    </submittedName>
</protein>
<evidence type="ECO:0000256" key="4">
    <source>
        <dbReference type="ARBA" id="ARBA00022448"/>
    </source>
</evidence>
<reference evidence="13 14" key="1">
    <citation type="submission" date="2020-10" db="EMBL/GenBank/DDBJ databases">
        <title>complete genome sequencing of Lysobacter sp. H23M41.</title>
        <authorList>
            <person name="Bae J.-W."/>
            <person name="Lee S.-Y."/>
        </authorList>
    </citation>
    <scope>NUCLEOTIDE SEQUENCE [LARGE SCALE GENOMIC DNA]</scope>
    <source>
        <strain evidence="13 14">H23M41</strain>
    </source>
</reference>
<keyword evidence="14" id="KW-1185">Reference proteome</keyword>
<keyword evidence="7" id="KW-0732">Signal</keyword>
<evidence type="ECO:0000256" key="3">
    <source>
        <dbReference type="ARBA" id="ARBA00005848"/>
    </source>
</evidence>
<gene>
    <name evidence="13" type="ORF">INQ42_11975</name>
</gene>
<keyword evidence="8" id="KW-0653">Protein transport</keyword>
<name>A0A7S6UN77_9GAMM</name>
<comment type="similarity">
    <text evidence="3">Belongs to the autotransporter-2 (AT-2) (TC 1.B.40) family.</text>
</comment>
<keyword evidence="5" id="KW-1134">Transmembrane beta strand</keyword>
<evidence type="ECO:0000313" key="14">
    <source>
        <dbReference type="Proteomes" id="UP000593932"/>
    </source>
</evidence>
<evidence type="ECO:0000256" key="7">
    <source>
        <dbReference type="ARBA" id="ARBA00022729"/>
    </source>
</evidence>
<keyword evidence="10" id="KW-0998">Cell outer membrane</keyword>
<evidence type="ECO:0000259" key="12">
    <source>
        <dbReference type="Pfam" id="PF05662"/>
    </source>
</evidence>
<evidence type="ECO:0000256" key="10">
    <source>
        <dbReference type="ARBA" id="ARBA00023237"/>
    </source>
</evidence>
<evidence type="ECO:0000256" key="9">
    <source>
        <dbReference type="ARBA" id="ARBA00023136"/>
    </source>
</evidence>
<dbReference type="Gene3D" id="3.30.1300.30">
    <property type="entry name" value="GSPII I/J protein-like"/>
    <property type="match status" value="1"/>
</dbReference>
<feature type="domain" description="Trimeric autotransporter adhesin YadA-like stalk" evidence="12">
    <location>
        <begin position="61"/>
        <end position="101"/>
    </location>
</feature>
<keyword evidence="4" id="KW-0813">Transport</keyword>
<evidence type="ECO:0000256" key="5">
    <source>
        <dbReference type="ARBA" id="ARBA00022452"/>
    </source>
</evidence>
<dbReference type="InterPro" id="IPR045584">
    <property type="entry name" value="Pilin-like"/>
</dbReference>
<dbReference type="Proteomes" id="UP000593932">
    <property type="component" value="Chromosome"/>
</dbReference>
<evidence type="ECO:0000313" key="13">
    <source>
        <dbReference type="EMBL" id="QOW23423.1"/>
    </source>
</evidence>